<feature type="coiled-coil region" evidence="1">
    <location>
        <begin position="22"/>
        <end position="74"/>
    </location>
</feature>
<dbReference type="Ensembl" id="ENSCUST00005011805.1">
    <property type="protein sequence ID" value="ENSCUSP00005011331.1"/>
    <property type="gene ID" value="ENSCUSG00005007289.1"/>
</dbReference>
<evidence type="ECO:0000313" key="3">
    <source>
        <dbReference type="Ensembl" id="ENSCUSP00005011331.1"/>
    </source>
</evidence>
<dbReference type="AlphaFoldDB" id="A0A8C3UCW5"/>
<feature type="region of interest" description="Disordered" evidence="2">
    <location>
        <begin position="907"/>
        <end position="945"/>
    </location>
</feature>
<accession>A0A8C3UCW5</accession>
<dbReference type="PANTHER" id="PTHR36866:SF1">
    <property type="entry name" value="GENE 1043-RELATED"/>
    <property type="match status" value="1"/>
</dbReference>
<reference evidence="3" key="1">
    <citation type="submission" date="2020-10" db="EMBL/GenBank/DDBJ databases">
        <title>Catharus ustulatus (Swainson's thrush) genome, bCatUst1, primary haplotype v2.</title>
        <authorList>
            <person name="Delmore K."/>
            <person name="Vafadar M."/>
            <person name="Formenti G."/>
            <person name="Chow W."/>
            <person name="Pelan S."/>
            <person name="Howe K."/>
            <person name="Rhie A."/>
            <person name="Mountcastle J."/>
            <person name="Haase B."/>
            <person name="Fedrigo O."/>
            <person name="Jarvis E.D."/>
        </authorList>
    </citation>
    <scope>NUCLEOTIDE SEQUENCE [LARGE SCALE GENOMIC DNA]</scope>
</reference>
<evidence type="ECO:0000313" key="4">
    <source>
        <dbReference type="Proteomes" id="UP000694563"/>
    </source>
</evidence>
<reference evidence="3" key="2">
    <citation type="submission" date="2025-08" db="UniProtKB">
        <authorList>
            <consortium name="Ensembl"/>
        </authorList>
    </citation>
    <scope>IDENTIFICATION</scope>
</reference>
<reference evidence="3" key="3">
    <citation type="submission" date="2025-09" db="UniProtKB">
        <authorList>
            <consortium name="Ensembl"/>
        </authorList>
    </citation>
    <scope>IDENTIFICATION</scope>
</reference>
<feature type="coiled-coil region" evidence="1">
    <location>
        <begin position="637"/>
        <end position="664"/>
    </location>
</feature>
<dbReference type="Pfam" id="PF15030">
    <property type="entry name" value="DUF4527"/>
    <property type="match status" value="1"/>
</dbReference>
<protein>
    <submittedName>
        <fullName evidence="3">Uncharacterized protein</fullName>
    </submittedName>
</protein>
<evidence type="ECO:0000256" key="1">
    <source>
        <dbReference type="SAM" id="Coils"/>
    </source>
</evidence>
<dbReference type="InterPro" id="IPR032771">
    <property type="entry name" value="DUF4527"/>
</dbReference>
<evidence type="ECO:0000256" key="2">
    <source>
        <dbReference type="SAM" id="MobiDB-lite"/>
    </source>
</evidence>
<keyword evidence="1" id="KW-0175">Coiled coil</keyword>
<name>A0A8C3UCW5_CATUS</name>
<keyword evidence="4" id="KW-1185">Reference proteome</keyword>
<gene>
    <name evidence="3" type="primary">C5H4orf50</name>
</gene>
<feature type="coiled-coil region" evidence="1">
    <location>
        <begin position="175"/>
        <end position="202"/>
    </location>
</feature>
<proteinExistence type="predicted"/>
<dbReference type="PANTHER" id="PTHR36866">
    <property type="entry name" value="CHROMOSOME 4 OPEN READING FRAME 50"/>
    <property type="match status" value="1"/>
</dbReference>
<dbReference type="Proteomes" id="UP000694563">
    <property type="component" value="Chromosome 5"/>
</dbReference>
<feature type="coiled-coil region" evidence="1">
    <location>
        <begin position="533"/>
        <end position="595"/>
    </location>
</feature>
<organism evidence="3 4">
    <name type="scientific">Catharus ustulatus</name>
    <name type="common">Russet-backed thrush</name>
    <name type="synonym">Hylocichla ustulatus</name>
    <dbReference type="NCBI Taxonomy" id="91951"/>
    <lineage>
        <taxon>Eukaryota</taxon>
        <taxon>Metazoa</taxon>
        <taxon>Chordata</taxon>
        <taxon>Craniata</taxon>
        <taxon>Vertebrata</taxon>
        <taxon>Euteleostomi</taxon>
        <taxon>Archelosauria</taxon>
        <taxon>Archosauria</taxon>
        <taxon>Dinosauria</taxon>
        <taxon>Saurischia</taxon>
        <taxon>Theropoda</taxon>
        <taxon>Coelurosauria</taxon>
        <taxon>Aves</taxon>
        <taxon>Neognathae</taxon>
        <taxon>Neoaves</taxon>
        <taxon>Telluraves</taxon>
        <taxon>Australaves</taxon>
        <taxon>Passeriformes</taxon>
        <taxon>Turdidae</taxon>
        <taxon>Catharus</taxon>
    </lineage>
</organism>
<sequence length="945" mass="107697">MKELELSHKTLLVMVDQLYVKLDQVENANVRIKGKLRDIQEDLISLVENQKKSEKKHKEKLRWLQEQLKTKEDEIKSQSEYFEHYKQRQRQQTAVLRKRDCYLQGEVSRLEKQVLDLNAHIALLTSKLEEGLVQHLQQNLQSVCSGTQGCKHPRMEEMEWKTCIENVEHDVKSHLKAFQQNLKLLREKEEDTRREQADLLTELQCFQNTEDFLRTKLEESHHHVYSLKLSEIKLQEKVEELLDENRTLKEQGTVKLKKKKEKDSELTRLVDGDNSVNLNGDLIQDEVHNLKRRAVLDSLRSRATQTPVVLLHDKESETPACSCDGLKPMEELPEEIVPVLEYSSSAIAKAAGLAETEQVTLGPQRANNLEDSFTLPRCTPSHRAAGLLPPCPEKLPSDETSKEAKDEETFFLLKEHAITLPVKTFPASVVEILMRKKLQLILFEPGICHVTAFTTENKVRSLSFCVTNTDLWSDGLCIIAKEGFYDRATELLHGKLFSTEAEIFTTSLEECNMEKQWGNMQILPKSDSMFESYSMMKEQVRKAEEELKIQQKELEKSKKEAQKWYRELGFAETRYEETKTHLMQALSELDRLKQEVGDKMQGKQHCKLMPVYTLKDAQEKEVNKICSKRLEQQVLTLKAQLRDQAALQNQFHDLQKEVELLQAQLCEKEKELQKSKSEVKLTLAPLKAKLACLTQKCQERNSFIRRMHDEFQKQGFINSVFDEEMKSLVNDMTLAEYTVAFTPMCDQEMLPSSTEDHVGCATGMAGSVSVNFQSGVDGPHSSPITPNVCAGSSITVTSPERILALQQELGENHCKNCQIPSVVPSSSNPWAGPHLPMTQEEAPWPLLSGMKDAAVPPVVSWATKGRDRLSKHDDVFWGQIGNQHAGAIPQGMKHKNAIMNKAWLSREKTDGSTSATTAESYLPDMLSASNKGRYPVGRNQLHGKE</sequence>